<proteinExistence type="predicted"/>
<dbReference type="Proteomes" id="UP001291687">
    <property type="component" value="Unassembled WGS sequence"/>
</dbReference>
<evidence type="ECO:0000313" key="1">
    <source>
        <dbReference type="EMBL" id="MEA0970575.1"/>
    </source>
</evidence>
<reference evidence="1 2" key="1">
    <citation type="submission" date="2023-03" db="EMBL/GenBank/DDBJ databases">
        <title>Host association and intracellularity evolved multiple times independently in the Rickettsiales.</title>
        <authorList>
            <person name="Castelli M."/>
            <person name="Nardi T."/>
            <person name="Gammuto L."/>
            <person name="Bellinzona G."/>
            <person name="Sabaneyeva E."/>
            <person name="Potekhin A."/>
            <person name="Serra V."/>
            <person name="Petroni G."/>
            <person name="Sassera D."/>
        </authorList>
    </citation>
    <scope>NUCLEOTIDE SEQUENCE [LARGE SCALE GENOMIC DNA]</scope>
    <source>
        <strain evidence="1 2">Sr 2-6</strain>
    </source>
</reference>
<gene>
    <name evidence="1" type="ORF">Megvenef_00541</name>
</gene>
<accession>A0ABU5NBL7</accession>
<protein>
    <submittedName>
        <fullName evidence="1">DUF2155 domain-containing protein</fullName>
    </submittedName>
</protein>
<sequence length="212" mass="23821">MIRSKFTDRFIRFLALKSFVLIIALISYTQTFAEELDISDIEKALSAELKVEPDKSLIVESDPSNAKVSTVKPLEDKKITSGEIGTEQKNSTLTNSIGENPFPEKIEPLPQADKGKLIILNKITTKSTEHVLKIGEVKFFGNLSIELHKCIKATDPYNSNNWMLLTIFDNKIEEENLSVFHGWVLSSNPSLSTLEHPVYEVIPLDCLVSDKK</sequence>
<dbReference type="EMBL" id="JARJFB010000028">
    <property type="protein sequence ID" value="MEA0970575.1"/>
    <property type="molecule type" value="Genomic_DNA"/>
</dbReference>
<dbReference type="RefSeq" id="WP_322776479.1">
    <property type="nucleotide sequence ID" value="NZ_JARJFB010000028.1"/>
</dbReference>
<name>A0ABU5NBL7_9RICK</name>
<dbReference type="Pfam" id="PF09923">
    <property type="entry name" value="DUF2155"/>
    <property type="match status" value="1"/>
</dbReference>
<keyword evidence="2" id="KW-1185">Reference proteome</keyword>
<organism evidence="1 2">
    <name type="scientific">Candidatus Megaera venefica</name>
    <dbReference type="NCBI Taxonomy" id="2055910"/>
    <lineage>
        <taxon>Bacteria</taxon>
        <taxon>Pseudomonadati</taxon>
        <taxon>Pseudomonadota</taxon>
        <taxon>Alphaproteobacteria</taxon>
        <taxon>Rickettsiales</taxon>
        <taxon>Rickettsiaceae</taxon>
        <taxon>Candidatus Megaera</taxon>
    </lineage>
</organism>
<comment type="caution">
    <text evidence="1">The sequence shown here is derived from an EMBL/GenBank/DDBJ whole genome shotgun (WGS) entry which is preliminary data.</text>
</comment>
<dbReference type="InterPro" id="IPR019225">
    <property type="entry name" value="DUF2155"/>
</dbReference>
<evidence type="ECO:0000313" key="2">
    <source>
        <dbReference type="Proteomes" id="UP001291687"/>
    </source>
</evidence>